<dbReference type="GO" id="GO:0003729">
    <property type="term" value="F:mRNA binding"/>
    <property type="evidence" value="ECO:0007669"/>
    <property type="project" value="TreeGrafter"/>
</dbReference>
<comment type="subcellular location">
    <subcellularLocation>
        <location evidence="1">Cytoplasm</location>
    </subcellularLocation>
</comment>
<evidence type="ECO:0000256" key="4">
    <source>
        <dbReference type="ARBA" id="ARBA00022664"/>
    </source>
</evidence>
<evidence type="ECO:0000256" key="3">
    <source>
        <dbReference type="ARBA" id="ARBA00022490"/>
    </source>
</evidence>
<keyword evidence="4" id="KW-0507">mRNA processing</keyword>
<dbReference type="Gene3D" id="2.30.29.30">
    <property type="entry name" value="Pleckstrin-homology domain (PH domain)/Phosphotyrosine-binding domain (PTB)"/>
    <property type="match status" value="1"/>
</dbReference>
<comment type="similarity">
    <text evidence="2">Belongs to the DCP1 family.</text>
</comment>
<dbReference type="VEuPathDB" id="FungiDB:Malapachy_0383"/>
<dbReference type="PANTHER" id="PTHR16290">
    <property type="entry name" value="TRANSCRIPTION FACTOR SMIF DECAPPING ENZYME DCP1"/>
    <property type="match status" value="1"/>
</dbReference>
<evidence type="ECO:0000256" key="2">
    <source>
        <dbReference type="ARBA" id="ARBA00008778"/>
    </source>
</evidence>
<dbReference type="GO" id="GO:0008047">
    <property type="term" value="F:enzyme activator activity"/>
    <property type="evidence" value="ECO:0007669"/>
    <property type="project" value="InterPro"/>
</dbReference>
<feature type="compositionally biased region" description="Polar residues" evidence="5">
    <location>
        <begin position="285"/>
        <end position="294"/>
    </location>
</feature>
<dbReference type="GO" id="GO:0006397">
    <property type="term" value="P:mRNA processing"/>
    <property type="evidence" value="ECO:0007669"/>
    <property type="project" value="UniProtKB-KW"/>
</dbReference>
<dbReference type="GO" id="GO:0000932">
    <property type="term" value="C:P-body"/>
    <property type="evidence" value="ECO:0007669"/>
    <property type="project" value="TreeGrafter"/>
</dbReference>
<gene>
    <name evidence="6" type="ORF">Malapachy_0383</name>
</gene>
<dbReference type="AlphaFoldDB" id="A0A0M9VMW0"/>
<sequence length="377" mass="41436">MDLDARFQLNTRVLRRFDPCMTRILGIASFAVLYSFDKEWTKTGTEGPLFLYERSEEPYYCMQILNRDEPENFSVGVTPQDDIELSNEFIIYRSSQKDDAGNEDICGFWIYEPSQLEQLGKLILSLKEGPYPPPPAPTTTSQSIDMDALFSGAPKAAATPPQQVPVFTEEDKTGASILNALFHDAAPSGTWNPAEEAIKPSVHEQEEPSPSAEPAALESENAETTSTIVSEPLEKISETTSTSQPVSQEEVRPASQVEQLPVNKGTSISLDDLFAQTTLSAPITTDAQETTTVPDVSEKLTAPPAPTEEKETSKKNEDVTSAQILGLLAPEETAVRLPVTKSIPTRAEFVQRLVGLLCTDMDYVDQLYARYRALHGA</sequence>
<dbReference type="EMBL" id="LGAV01000010">
    <property type="protein sequence ID" value="KOS12675.1"/>
    <property type="molecule type" value="Genomic_DNA"/>
</dbReference>
<dbReference type="RefSeq" id="XP_017990307.1">
    <property type="nucleotide sequence ID" value="XM_018134904.1"/>
</dbReference>
<protein>
    <submittedName>
        <fullName evidence="6">Mrna-decapping enzyme 1b</fullName>
    </submittedName>
</protein>
<accession>A0A0M9VMW0</accession>
<feature type="compositionally biased region" description="Basic and acidic residues" evidence="5">
    <location>
        <begin position="307"/>
        <end position="318"/>
    </location>
</feature>
<organism evidence="6 7">
    <name type="scientific">Malassezia pachydermatis</name>
    <dbReference type="NCBI Taxonomy" id="77020"/>
    <lineage>
        <taxon>Eukaryota</taxon>
        <taxon>Fungi</taxon>
        <taxon>Dikarya</taxon>
        <taxon>Basidiomycota</taxon>
        <taxon>Ustilaginomycotina</taxon>
        <taxon>Malasseziomycetes</taxon>
        <taxon>Malasseziales</taxon>
        <taxon>Malasseziaceae</taxon>
        <taxon>Malassezia</taxon>
    </lineage>
</organism>
<evidence type="ECO:0000313" key="7">
    <source>
        <dbReference type="Proteomes" id="UP000037751"/>
    </source>
</evidence>
<dbReference type="STRING" id="77020.A0A0M9VMW0"/>
<dbReference type="CDD" id="cd13182">
    <property type="entry name" value="EVH1-like_Dcp1"/>
    <property type="match status" value="1"/>
</dbReference>
<dbReference type="OrthoDB" id="440673at2759"/>
<dbReference type="GO" id="GO:0031087">
    <property type="term" value="P:deadenylation-independent decapping of nuclear-transcribed mRNA"/>
    <property type="evidence" value="ECO:0007669"/>
    <property type="project" value="TreeGrafter"/>
</dbReference>
<feature type="region of interest" description="Disordered" evidence="5">
    <location>
        <begin position="200"/>
        <end position="263"/>
    </location>
</feature>
<dbReference type="PANTHER" id="PTHR16290:SF0">
    <property type="entry name" value="DECAPPING PROTEIN 1, ISOFORM A"/>
    <property type="match status" value="1"/>
</dbReference>
<dbReference type="InterPro" id="IPR011993">
    <property type="entry name" value="PH-like_dom_sf"/>
</dbReference>
<keyword evidence="7" id="KW-1185">Reference proteome</keyword>
<keyword evidence="3" id="KW-0963">Cytoplasm</keyword>
<comment type="caution">
    <text evidence="6">The sequence shown here is derived from an EMBL/GenBank/DDBJ whole genome shotgun (WGS) entry which is preliminary data.</text>
</comment>
<dbReference type="SUPFAM" id="SSF50729">
    <property type="entry name" value="PH domain-like"/>
    <property type="match status" value="1"/>
</dbReference>
<feature type="region of interest" description="Disordered" evidence="5">
    <location>
        <begin position="285"/>
        <end position="319"/>
    </location>
</feature>
<proteinExistence type="inferred from homology"/>
<evidence type="ECO:0000256" key="1">
    <source>
        <dbReference type="ARBA" id="ARBA00004496"/>
    </source>
</evidence>
<feature type="compositionally biased region" description="Low complexity" evidence="5">
    <location>
        <begin position="208"/>
        <end position="223"/>
    </location>
</feature>
<dbReference type="Proteomes" id="UP000037751">
    <property type="component" value="Unassembled WGS sequence"/>
</dbReference>
<dbReference type="GeneID" id="28726779"/>
<dbReference type="Pfam" id="PF06058">
    <property type="entry name" value="DCP1"/>
    <property type="match status" value="1"/>
</dbReference>
<evidence type="ECO:0000256" key="5">
    <source>
        <dbReference type="SAM" id="MobiDB-lite"/>
    </source>
</evidence>
<name>A0A0M9VMW0_9BASI</name>
<evidence type="ECO:0000313" key="6">
    <source>
        <dbReference type="EMBL" id="KOS12675.1"/>
    </source>
</evidence>
<feature type="compositionally biased region" description="Polar residues" evidence="5">
    <location>
        <begin position="238"/>
        <end position="247"/>
    </location>
</feature>
<dbReference type="InterPro" id="IPR010334">
    <property type="entry name" value="Dcp1"/>
</dbReference>
<dbReference type="GO" id="GO:0000290">
    <property type="term" value="P:deadenylation-dependent decapping of nuclear-transcribed mRNA"/>
    <property type="evidence" value="ECO:0007669"/>
    <property type="project" value="InterPro"/>
</dbReference>
<reference evidence="6 7" key="1">
    <citation type="submission" date="2015-07" db="EMBL/GenBank/DDBJ databases">
        <title>Draft Genome Sequence of Malassezia furfur CBS1878 and Malassezia pachydermatis CBS1879.</title>
        <authorList>
            <person name="Triana S."/>
            <person name="Ohm R."/>
            <person name="Gonzalez A."/>
            <person name="DeCock H."/>
            <person name="Restrepo S."/>
            <person name="Celis A."/>
        </authorList>
    </citation>
    <scope>NUCLEOTIDE SEQUENCE [LARGE SCALE GENOMIC DNA]</scope>
    <source>
        <strain evidence="6 7">CBS 1879</strain>
    </source>
</reference>